<feature type="region of interest" description="Disordered" evidence="6">
    <location>
        <begin position="182"/>
        <end position="216"/>
    </location>
</feature>
<evidence type="ECO:0000256" key="2">
    <source>
        <dbReference type="ARBA" id="ARBA00022737"/>
    </source>
</evidence>
<proteinExistence type="predicted"/>
<feature type="region of interest" description="Disordered" evidence="6">
    <location>
        <begin position="114"/>
        <end position="149"/>
    </location>
</feature>
<dbReference type="GO" id="GO:0031519">
    <property type="term" value="C:PcG protein complex"/>
    <property type="evidence" value="ECO:0007669"/>
    <property type="project" value="TreeGrafter"/>
</dbReference>
<reference evidence="8 9" key="1">
    <citation type="journal article" date="2024" name="bioRxiv">
        <title>Comparative genomics of Cryptococcus and Kwoniella reveals pathogenesis evolution and contrasting karyotype dynamics via intercentromeric recombination or chromosome fusion.</title>
        <authorList>
            <person name="Coelho M.A."/>
            <person name="David-Palma M."/>
            <person name="Shea T."/>
            <person name="Bowers K."/>
            <person name="McGinley-Smith S."/>
            <person name="Mohammad A.W."/>
            <person name="Gnirke A."/>
            <person name="Yurkov A.M."/>
            <person name="Nowrousian M."/>
            <person name="Sun S."/>
            <person name="Cuomo C.A."/>
            <person name="Heitman J."/>
        </authorList>
    </citation>
    <scope>NUCLEOTIDE SEQUENCE [LARGE SCALE GENOMIC DNA]</scope>
    <source>
        <strain evidence="8 9">CBS 13917</strain>
    </source>
</reference>
<dbReference type="GO" id="GO:0008270">
    <property type="term" value="F:zinc ion binding"/>
    <property type="evidence" value="ECO:0007669"/>
    <property type="project" value="UniProtKB-KW"/>
</dbReference>
<evidence type="ECO:0000256" key="3">
    <source>
        <dbReference type="ARBA" id="ARBA00022771"/>
    </source>
</evidence>
<dbReference type="GeneID" id="92178706"/>
<feature type="region of interest" description="Disordered" evidence="6">
    <location>
        <begin position="630"/>
        <end position="751"/>
    </location>
</feature>
<keyword evidence="2" id="KW-0677">Repeat</keyword>
<evidence type="ECO:0000256" key="4">
    <source>
        <dbReference type="ARBA" id="ARBA00022833"/>
    </source>
</evidence>
<feature type="compositionally biased region" description="Polar residues" evidence="6">
    <location>
        <begin position="267"/>
        <end position="278"/>
    </location>
</feature>
<feature type="compositionally biased region" description="Low complexity" evidence="6">
    <location>
        <begin position="257"/>
        <end position="266"/>
    </location>
</feature>
<dbReference type="SMART" id="SM00355">
    <property type="entry name" value="ZnF_C2H2"/>
    <property type="match status" value="2"/>
</dbReference>
<keyword evidence="3 5" id="KW-0863">Zinc-finger</keyword>
<dbReference type="GO" id="GO:0000785">
    <property type="term" value="C:chromatin"/>
    <property type="evidence" value="ECO:0007669"/>
    <property type="project" value="TreeGrafter"/>
</dbReference>
<feature type="domain" description="C2H2-type" evidence="7">
    <location>
        <begin position="589"/>
        <end position="613"/>
    </location>
</feature>
<accession>A0AAW0Z259</accession>
<protein>
    <recommendedName>
        <fullName evidence="7">C2H2-type domain-containing protein</fullName>
    </recommendedName>
</protein>
<evidence type="ECO:0000313" key="9">
    <source>
        <dbReference type="Proteomes" id="UP001388673"/>
    </source>
</evidence>
<name>A0AAW0Z259_9TREE</name>
<feature type="compositionally biased region" description="Low complexity" evidence="6">
    <location>
        <begin position="289"/>
        <end position="302"/>
    </location>
</feature>
<feature type="compositionally biased region" description="Low complexity" evidence="6">
    <location>
        <begin position="712"/>
        <end position="723"/>
    </location>
</feature>
<feature type="compositionally biased region" description="Acidic residues" evidence="6">
    <location>
        <begin position="731"/>
        <end position="751"/>
    </location>
</feature>
<dbReference type="EMBL" id="JBCAWK010000003">
    <property type="protein sequence ID" value="KAK8864201.1"/>
    <property type="molecule type" value="Genomic_DNA"/>
</dbReference>
<feature type="compositionally biased region" description="Low complexity" evidence="6">
    <location>
        <begin position="128"/>
        <end position="143"/>
    </location>
</feature>
<keyword evidence="1" id="KW-0479">Metal-binding</keyword>
<dbReference type="FunFam" id="3.30.160.60:FF:000358">
    <property type="entry name" value="zinc finger protein 24"/>
    <property type="match status" value="1"/>
</dbReference>
<dbReference type="AlphaFoldDB" id="A0AAW0Z259"/>
<keyword evidence="9" id="KW-1185">Reference proteome</keyword>
<comment type="caution">
    <text evidence="8">The sequence shown here is derived from an EMBL/GenBank/DDBJ whole genome shotgun (WGS) entry which is preliminary data.</text>
</comment>
<feature type="compositionally biased region" description="Polar residues" evidence="6">
    <location>
        <begin position="387"/>
        <end position="396"/>
    </location>
</feature>
<sequence>MVTAGSFTSSARLQTTIFQPNAASPFLPREEALSPRSSKISSTMLPRRQSRFDPMAGDDDPQIDEEGYGELGQKHPLRRLNEEGSVSRDALRERSRPTEAINLPGIKSLFGVAADHPSTPSSSSLFQTPSLPSLIPTSPSGSPNSARTSRFSSLASSAVPENSVGWWAPEYGDRGSPLHLSPYRSNSFPTTQPFVPDEPESKRRRSDGPPALRDAEESALLRWQAQSRNMSYPSTDSPAGRKASVVGSRGLHPPPALSAAMSAAMSQNSVYGSTSGPLSPSIEHPNPPSFSRRPSAASRSSSLVGGQLSRHFADLVALDRSPSTSSPSSAMLPPLQTPPLFDRRPSAMLPPPSAAAATDDGKLVVPTPPTVTRPQSEASDRDRLRRQSLTRPSTPDSAERPELRRSSLTEIIKAKSGDDVAMALRRHASPMLNGPPSLAMDKPSFSEPLAPVQSPRRPWPQRTESADALHPATGPAAGLGLIADDSLASRGMKRNNSRRNAEVDEDVEMQGDPAMRGMDVLAEMANRVAPASGEETNLRRGSEDDREDSPSKSGGASGPKYTCAYCAKTFSRPSSLRIHTYSHTGERPYVCKEPSCGRRFSVQSNLKRHAKVHQLGSSATAATAAVAGRFPPPLIHSQPSDRSQAPDGHPSHHAMSHQAFHPQPPGFYPSHQGFGPGGQYQANPDPRYARMTFNPRAQEEGYGQYLHPPPGAARSYRSASGSRRTSRDGEWSGEGDEEEDEEIDEVGEDDE</sequence>
<dbReference type="FunFam" id="3.30.160.60:FF:000425">
    <property type="entry name" value="PLAG1 like zinc finger 1"/>
    <property type="match status" value="1"/>
</dbReference>
<feature type="compositionally biased region" description="Polar residues" evidence="6">
    <location>
        <begin position="228"/>
        <end position="237"/>
    </location>
</feature>
<dbReference type="KEGG" id="kne:92178706"/>
<dbReference type="SUPFAM" id="SSF57667">
    <property type="entry name" value="beta-beta-alpha zinc fingers"/>
    <property type="match status" value="1"/>
</dbReference>
<keyword evidence="4" id="KW-0862">Zinc</keyword>
<dbReference type="GO" id="GO:0005667">
    <property type="term" value="C:transcription regulator complex"/>
    <property type="evidence" value="ECO:0007669"/>
    <property type="project" value="TreeGrafter"/>
</dbReference>
<feature type="region of interest" description="Disordered" evidence="6">
    <location>
        <begin position="429"/>
        <end position="479"/>
    </location>
</feature>
<feature type="compositionally biased region" description="Polar residues" evidence="6">
    <location>
        <begin position="1"/>
        <end position="22"/>
    </location>
</feature>
<dbReference type="Proteomes" id="UP001388673">
    <property type="component" value="Unassembled WGS sequence"/>
</dbReference>
<dbReference type="PROSITE" id="PS50157">
    <property type="entry name" value="ZINC_FINGER_C2H2_2"/>
    <property type="match status" value="2"/>
</dbReference>
<feature type="region of interest" description="Disordered" evidence="6">
    <location>
        <begin position="528"/>
        <end position="558"/>
    </location>
</feature>
<feature type="compositionally biased region" description="Basic and acidic residues" evidence="6">
    <location>
        <begin position="397"/>
        <end position="407"/>
    </location>
</feature>
<evidence type="ECO:0000256" key="6">
    <source>
        <dbReference type="SAM" id="MobiDB-lite"/>
    </source>
</evidence>
<organism evidence="8 9">
    <name type="scientific">Kwoniella newhampshirensis</name>
    <dbReference type="NCBI Taxonomy" id="1651941"/>
    <lineage>
        <taxon>Eukaryota</taxon>
        <taxon>Fungi</taxon>
        <taxon>Dikarya</taxon>
        <taxon>Basidiomycota</taxon>
        <taxon>Agaricomycotina</taxon>
        <taxon>Tremellomycetes</taxon>
        <taxon>Tremellales</taxon>
        <taxon>Cryptococcaceae</taxon>
        <taxon>Kwoniella</taxon>
    </lineage>
</organism>
<dbReference type="InterPro" id="IPR036236">
    <property type="entry name" value="Znf_C2H2_sf"/>
</dbReference>
<gene>
    <name evidence="8" type="ORF">IAR55_001447</name>
</gene>
<feature type="compositionally biased region" description="Polar residues" evidence="6">
    <location>
        <begin position="35"/>
        <end position="44"/>
    </location>
</feature>
<evidence type="ECO:0000313" key="8">
    <source>
        <dbReference type="EMBL" id="KAK8864201.1"/>
    </source>
</evidence>
<feature type="compositionally biased region" description="Polar residues" evidence="6">
    <location>
        <begin position="183"/>
        <end position="193"/>
    </location>
</feature>
<feature type="compositionally biased region" description="Acidic residues" evidence="6">
    <location>
        <begin position="56"/>
        <end position="68"/>
    </location>
</feature>
<feature type="compositionally biased region" description="Polar residues" evidence="6">
    <location>
        <begin position="118"/>
        <end position="127"/>
    </location>
</feature>
<dbReference type="Pfam" id="PF00096">
    <property type="entry name" value="zf-C2H2"/>
    <property type="match status" value="2"/>
</dbReference>
<evidence type="ECO:0000256" key="5">
    <source>
        <dbReference type="PROSITE-ProRule" id="PRU00042"/>
    </source>
</evidence>
<dbReference type="Gene3D" id="3.30.160.60">
    <property type="entry name" value="Classic Zinc Finger"/>
    <property type="match status" value="2"/>
</dbReference>
<evidence type="ECO:0000259" key="7">
    <source>
        <dbReference type="PROSITE" id="PS50157"/>
    </source>
</evidence>
<dbReference type="GO" id="GO:0000981">
    <property type="term" value="F:DNA-binding transcription factor activity, RNA polymerase II-specific"/>
    <property type="evidence" value="ECO:0007669"/>
    <property type="project" value="TreeGrafter"/>
</dbReference>
<feature type="region of interest" description="Disordered" evidence="6">
    <location>
        <begin position="319"/>
        <end position="407"/>
    </location>
</feature>
<dbReference type="InterPro" id="IPR013087">
    <property type="entry name" value="Znf_C2H2_type"/>
</dbReference>
<feature type="compositionally biased region" description="Basic and acidic residues" evidence="6">
    <location>
        <begin position="79"/>
        <end position="97"/>
    </location>
</feature>
<dbReference type="PROSITE" id="PS00028">
    <property type="entry name" value="ZINC_FINGER_C2H2_1"/>
    <property type="match status" value="2"/>
</dbReference>
<dbReference type="GO" id="GO:0000978">
    <property type="term" value="F:RNA polymerase II cis-regulatory region sequence-specific DNA binding"/>
    <property type="evidence" value="ECO:0007669"/>
    <property type="project" value="TreeGrafter"/>
</dbReference>
<feature type="region of interest" description="Disordered" evidence="6">
    <location>
        <begin position="228"/>
        <end position="305"/>
    </location>
</feature>
<feature type="region of interest" description="Disordered" evidence="6">
    <location>
        <begin position="1"/>
        <end position="99"/>
    </location>
</feature>
<feature type="domain" description="C2H2-type" evidence="7">
    <location>
        <begin position="561"/>
        <end position="588"/>
    </location>
</feature>
<dbReference type="PANTHER" id="PTHR14003:SF19">
    <property type="entry name" value="YY2 TRANSCRIPTION FACTOR"/>
    <property type="match status" value="1"/>
</dbReference>
<dbReference type="PANTHER" id="PTHR14003">
    <property type="entry name" value="TRANSCRIPTIONAL REPRESSOR PROTEIN YY"/>
    <property type="match status" value="1"/>
</dbReference>
<evidence type="ECO:0000256" key="1">
    <source>
        <dbReference type="ARBA" id="ARBA00022723"/>
    </source>
</evidence>
<dbReference type="RefSeq" id="XP_066804497.1">
    <property type="nucleotide sequence ID" value="XM_066944574.1"/>
</dbReference>